<dbReference type="SUPFAM" id="SSF51695">
    <property type="entry name" value="PLC-like phosphodiesterases"/>
    <property type="match status" value="1"/>
</dbReference>
<organism evidence="20 21">
    <name type="scientific">Limulus polyphemus</name>
    <name type="common">Atlantic horseshoe crab</name>
    <dbReference type="NCBI Taxonomy" id="6850"/>
    <lineage>
        <taxon>Eukaryota</taxon>
        <taxon>Metazoa</taxon>
        <taxon>Ecdysozoa</taxon>
        <taxon>Arthropoda</taxon>
        <taxon>Chelicerata</taxon>
        <taxon>Merostomata</taxon>
        <taxon>Xiphosura</taxon>
        <taxon>Limulidae</taxon>
        <taxon>Limulus</taxon>
    </lineage>
</organism>
<evidence type="ECO:0000256" key="9">
    <source>
        <dbReference type="ARBA" id="ARBA00023098"/>
    </source>
</evidence>
<evidence type="ECO:0000256" key="7">
    <source>
        <dbReference type="ARBA" id="ARBA00022842"/>
    </source>
</evidence>
<evidence type="ECO:0000256" key="13">
    <source>
        <dbReference type="ARBA" id="ARBA00036083"/>
    </source>
</evidence>
<keyword evidence="5" id="KW-0479">Metal-binding</keyword>
<evidence type="ECO:0000256" key="17">
    <source>
        <dbReference type="ARBA" id="ARBA00048947"/>
    </source>
</evidence>
<comment type="similarity">
    <text evidence="3">Belongs to the glycerophosphoryl diester phosphodiesterase family.</text>
</comment>
<feature type="transmembrane region" description="Helical" evidence="18">
    <location>
        <begin position="23"/>
        <end position="40"/>
    </location>
</feature>
<comment type="catalytic activity">
    <reaction evidence="17">
        <text>N,1-di-(9Z-octadecenoyl)-sn-glycero-3-phosphoethanolamine + H2O = N-(9Z-octadecenoyl) ethanolamine + 1-(9Z-octadecenoyl)-sn-glycero-3-phosphate + H(+)</text>
        <dbReference type="Rhea" id="RHEA:56460"/>
        <dbReference type="ChEBI" id="CHEBI:15377"/>
        <dbReference type="ChEBI" id="CHEBI:15378"/>
        <dbReference type="ChEBI" id="CHEBI:71466"/>
        <dbReference type="ChEBI" id="CHEBI:74544"/>
        <dbReference type="ChEBI" id="CHEBI:85222"/>
    </reaction>
    <physiologicalReaction direction="left-to-right" evidence="17">
        <dbReference type="Rhea" id="RHEA:56461"/>
    </physiologicalReaction>
</comment>
<evidence type="ECO:0000256" key="16">
    <source>
        <dbReference type="ARBA" id="ARBA00048580"/>
    </source>
</evidence>
<dbReference type="PANTHER" id="PTHR42758:SF2">
    <property type="entry name" value="PHOSPHATIDYLGLYCEROL PHOSPHOLIPASE C"/>
    <property type="match status" value="1"/>
</dbReference>
<protein>
    <submittedName>
        <fullName evidence="21">Glycerophosphodiester phosphodiesterase domain-containing protein 1-like isoform X1</fullName>
    </submittedName>
</protein>
<evidence type="ECO:0000256" key="14">
    <source>
        <dbReference type="ARBA" id="ARBA00047392"/>
    </source>
</evidence>
<keyword evidence="10 18" id="KW-0472">Membrane</keyword>
<name>A0ABM1TKZ9_LIMPO</name>
<evidence type="ECO:0000256" key="1">
    <source>
        <dbReference type="ARBA" id="ARBA00000110"/>
    </source>
</evidence>
<evidence type="ECO:0000256" key="15">
    <source>
        <dbReference type="ARBA" id="ARBA00047538"/>
    </source>
</evidence>
<reference evidence="21" key="1">
    <citation type="submission" date="2025-08" db="UniProtKB">
        <authorList>
            <consortium name="RefSeq"/>
        </authorList>
    </citation>
    <scope>IDENTIFICATION</scope>
    <source>
        <tissue evidence="21">Muscle</tissue>
    </source>
</reference>
<keyword evidence="11" id="KW-1015">Disulfide bond</keyword>
<evidence type="ECO:0000256" key="5">
    <source>
        <dbReference type="ARBA" id="ARBA00022723"/>
    </source>
</evidence>
<keyword evidence="6" id="KW-0378">Hydrolase</keyword>
<comment type="catalytic activity">
    <reaction evidence="16">
        <text>1-O-(1Z-octadecenyl)-sn-glycero-3-phospho-N-hexadecanoyl-ethanolamine + H2O = 1-O-(1Z-octadecenyl)-sn-glycero-3-phosphate + N-hexadecanoylethanolamine + H(+)</text>
        <dbReference type="Rhea" id="RHEA:53184"/>
        <dbReference type="ChEBI" id="CHEBI:15377"/>
        <dbReference type="ChEBI" id="CHEBI:15378"/>
        <dbReference type="ChEBI" id="CHEBI:71464"/>
        <dbReference type="ChEBI" id="CHEBI:137009"/>
        <dbReference type="ChEBI" id="CHEBI:137017"/>
    </reaction>
    <physiologicalReaction direction="left-to-right" evidence="16">
        <dbReference type="Rhea" id="RHEA:53185"/>
    </physiologicalReaction>
</comment>
<dbReference type="InterPro" id="IPR030395">
    <property type="entry name" value="GP_PDE_dom"/>
</dbReference>
<evidence type="ECO:0000256" key="2">
    <source>
        <dbReference type="ARBA" id="ARBA00004370"/>
    </source>
</evidence>
<keyword evidence="9" id="KW-0443">Lipid metabolism</keyword>
<dbReference type="Proteomes" id="UP000694941">
    <property type="component" value="Unplaced"/>
</dbReference>
<evidence type="ECO:0000313" key="21">
    <source>
        <dbReference type="RefSeq" id="XP_022256555.1"/>
    </source>
</evidence>
<feature type="domain" description="GP-PDE" evidence="19">
    <location>
        <begin position="1"/>
        <end position="129"/>
    </location>
</feature>
<gene>
    <name evidence="21" type="primary">LOC106472248</name>
</gene>
<dbReference type="InterPro" id="IPR052271">
    <property type="entry name" value="GDPD-Related"/>
</dbReference>
<evidence type="ECO:0000256" key="6">
    <source>
        <dbReference type="ARBA" id="ARBA00022801"/>
    </source>
</evidence>
<dbReference type="PANTHER" id="PTHR42758">
    <property type="entry name" value="PHOSPHATIDYLGLYCEROL PHOSPHOLIPASE C"/>
    <property type="match status" value="1"/>
</dbReference>
<evidence type="ECO:0000313" key="20">
    <source>
        <dbReference type="Proteomes" id="UP000694941"/>
    </source>
</evidence>
<dbReference type="GeneID" id="106472248"/>
<keyword evidence="7" id="KW-0460">Magnesium</keyword>
<keyword evidence="8 18" id="KW-1133">Transmembrane helix</keyword>
<evidence type="ECO:0000256" key="11">
    <source>
        <dbReference type="ARBA" id="ARBA00023157"/>
    </source>
</evidence>
<dbReference type="RefSeq" id="XP_022256555.1">
    <property type="nucleotide sequence ID" value="XM_022400847.1"/>
</dbReference>
<evidence type="ECO:0000259" key="19">
    <source>
        <dbReference type="PROSITE" id="PS51704"/>
    </source>
</evidence>
<comment type="catalytic activity">
    <reaction evidence="14">
        <text>N-(5Z,8Z,11Z,14Z-eicosatetraenoyl)-1-(9Z-octadecenoyl)-sn-glycero-3-phosphoethanolamine + H2O = N-(5Z,8Z,11Z,14Z-eicosatetraenoyl)-ethanolamine + 1-(9Z-octadecenoyl)-sn-glycero-3-phosphate + H(+)</text>
        <dbReference type="Rhea" id="RHEA:45544"/>
        <dbReference type="ChEBI" id="CHEBI:2700"/>
        <dbReference type="ChEBI" id="CHEBI:15377"/>
        <dbReference type="ChEBI" id="CHEBI:15378"/>
        <dbReference type="ChEBI" id="CHEBI:74544"/>
        <dbReference type="ChEBI" id="CHEBI:85223"/>
    </reaction>
    <physiologicalReaction direction="left-to-right" evidence="14">
        <dbReference type="Rhea" id="RHEA:45545"/>
    </physiologicalReaction>
</comment>
<evidence type="ECO:0000256" key="8">
    <source>
        <dbReference type="ARBA" id="ARBA00022989"/>
    </source>
</evidence>
<comment type="catalytic activity">
    <reaction evidence="13">
        <text>1-O-hexadecyl-sn-glycero-3-phosphocholine + H2O = 1-O-hexadecyl-sn-glycero-3-phosphate + choline + H(+)</text>
        <dbReference type="Rhea" id="RHEA:41143"/>
        <dbReference type="ChEBI" id="CHEBI:15354"/>
        <dbReference type="ChEBI" id="CHEBI:15377"/>
        <dbReference type="ChEBI" id="CHEBI:15378"/>
        <dbReference type="ChEBI" id="CHEBI:64496"/>
        <dbReference type="ChEBI" id="CHEBI:77580"/>
    </reaction>
    <physiologicalReaction direction="left-to-right" evidence="13">
        <dbReference type="Rhea" id="RHEA:41144"/>
    </physiologicalReaction>
</comment>
<evidence type="ECO:0000256" key="3">
    <source>
        <dbReference type="ARBA" id="ARBA00007277"/>
    </source>
</evidence>
<evidence type="ECO:0000256" key="4">
    <source>
        <dbReference type="ARBA" id="ARBA00022692"/>
    </source>
</evidence>
<comment type="subcellular location">
    <subcellularLocation>
        <location evidence="2">Membrane</location>
    </subcellularLocation>
</comment>
<evidence type="ECO:0000256" key="18">
    <source>
        <dbReference type="SAM" id="Phobius"/>
    </source>
</evidence>
<accession>A0ABM1TKZ9</accession>
<sequence length="137" mass="16159">MKNINDRANDNPKIPLLFSARKVFLLVVMMYTGLLPFVPLRESCLELFMPQVLARIPLFEERLKKKRYSILFWLINRLLMNKALFCHLEKRGIQTYLWVLNEDKDYEAAFQLGATGVMTDYPSKLRKYLDIKQVAQS</sequence>
<evidence type="ECO:0000256" key="12">
    <source>
        <dbReference type="ARBA" id="ARBA00023239"/>
    </source>
</evidence>
<comment type="catalytic activity">
    <reaction evidence="1">
        <text>an N-(acyl)-sphingosylphosphoethanolamine = an N-(acyl)-sphingosyl-1,3-cyclic phosphate + ethanolamine</text>
        <dbReference type="Rhea" id="RHEA:60648"/>
        <dbReference type="ChEBI" id="CHEBI:57603"/>
        <dbReference type="ChEBI" id="CHEBI:143891"/>
        <dbReference type="ChEBI" id="CHEBI:143892"/>
    </reaction>
</comment>
<keyword evidence="4 18" id="KW-0812">Transmembrane</keyword>
<keyword evidence="12" id="KW-0456">Lyase</keyword>
<evidence type="ECO:0000256" key="10">
    <source>
        <dbReference type="ARBA" id="ARBA00023136"/>
    </source>
</evidence>
<dbReference type="InterPro" id="IPR017946">
    <property type="entry name" value="PLC-like_Pdiesterase_TIM-brl"/>
</dbReference>
<dbReference type="Gene3D" id="3.20.20.190">
    <property type="entry name" value="Phosphatidylinositol (PI) phosphodiesterase"/>
    <property type="match status" value="1"/>
</dbReference>
<keyword evidence="20" id="KW-1185">Reference proteome</keyword>
<dbReference type="PROSITE" id="PS51704">
    <property type="entry name" value="GP_PDE"/>
    <property type="match status" value="1"/>
</dbReference>
<proteinExistence type="inferred from homology"/>
<comment type="catalytic activity">
    <reaction evidence="15">
        <text>N-hexadecanoyl-1-(9Z-octadecenoyl)-sn-glycero-3-phosphoethanolamine + H2O = N-hexadecanoylethanolamine + 1-(9Z-octadecenoyl)-sn-glycero-3-phosphate + H(+)</text>
        <dbReference type="Rhea" id="RHEA:53168"/>
        <dbReference type="ChEBI" id="CHEBI:15377"/>
        <dbReference type="ChEBI" id="CHEBI:15378"/>
        <dbReference type="ChEBI" id="CHEBI:71464"/>
        <dbReference type="ChEBI" id="CHEBI:74544"/>
        <dbReference type="ChEBI" id="CHEBI:85217"/>
    </reaction>
    <physiologicalReaction direction="left-to-right" evidence="15">
        <dbReference type="Rhea" id="RHEA:53169"/>
    </physiologicalReaction>
</comment>